<evidence type="ECO:0000256" key="1">
    <source>
        <dbReference type="ARBA" id="ARBA00010136"/>
    </source>
</evidence>
<feature type="domain" description="Peptidase M1 membrane alanine aminopeptidase" evidence="12">
    <location>
        <begin position="120"/>
        <end position="333"/>
    </location>
</feature>
<keyword evidence="4 9" id="KW-0479">Metal-binding</keyword>
<evidence type="ECO:0000256" key="8">
    <source>
        <dbReference type="PIRSR" id="PIRSR634016-1"/>
    </source>
</evidence>
<evidence type="ECO:0000256" key="11">
    <source>
        <dbReference type="SAM" id="MobiDB-lite"/>
    </source>
</evidence>
<keyword evidence="2" id="KW-0031">Aminopeptidase</keyword>
<keyword evidence="6 9" id="KW-0862">Zinc</keyword>
<dbReference type="GO" id="GO:0070006">
    <property type="term" value="F:metalloaminopeptidase activity"/>
    <property type="evidence" value="ECO:0007669"/>
    <property type="project" value="TreeGrafter"/>
</dbReference>
<feature type="compositionally biased region" description="Basic and acidic residues" evidence="11">
    <location>
        <begin position="456"/>
        <end position="465"/>
    </location>
</feature>
<evidence type="ECO:0000256" key="3">
    <source>
        <dbReference type="ARBA" id="ARBA00022670"/>
    </source>
</evidence>
<comment type="cofactor">
    <cofactor evidence="9">
        <name>Zn(2+)</name>
        <dbReference type="ChEBI" id="CHEBI:29105"/>
    </cofactor>
    <text evidence="9">Binds 1 zinc ion per subunit.</text>
</comment>
<evidence type="ECO:0000313" key="15">
    <source>
        <dbReference type="Proteomes" id="UP000275846"/>
    </source>
</evidence>
<keyword evidence="7" id="KW-0482">Metalloprotease</keyword>
<dbReference type="Proteomes" id="UP000275846">
    <property type="component" value="Unassembled WGS sequence"/>
</dbReference>
<feature type="active site" description="Proton acceptor" evidence="8">
    <location>
        <position position="192"/>
    </location>
</feature>
<dbReference type="SUPFAM" id="SSF63737">
    <property type="entry name" value="Leukotriene A4 hydrolase N-terminal domain"/>
    <property type="match status" value="1"/>
</dbReference>
<evidence type="ECO:0000256" key="4">
    <source>
        <dbReference type="ARBA" id="ARBA00022723"/>
    </source>
</evidence>
<dbReference type="GO" id="GO:0016020">
    <property type="term" value="C:membrane"/>
    <property type="evidence" value="ECO:0007669"/>
    <property type="project" value="TreeGrafter"/>
</dbReference>
<evidence type="ECO:0000256" key="2">
    <source>
        <dbReference type="ARBA" id="ARBA00022438"/>
    </source>
</evidence>
<dbReference type="Pfam" id="PF01433">
    <property type="entry name" value="Peptidase_M1"/>
    <property type="match status" value="1"/>
</dbReference>
<evidence type="ECO:0000313" key="14">
    <source>
        <dbReference type="EMBL" id="VDM00575.1"/>
    </source>
</evidence>
<dbReference type="CDD" id="cd09601">
    <property type="entry name" value="M1_APN-Q_like"/>
    <property type="match status" value="1"/>
</dbReference>
<dbReference type="GO" id="GO:0008270">
    <property type="term" value="F:zinc ion binding"/>
    <property type="evidence" value="ECO:0007669"/>
    <property type="project" value="InterPro"/>
</dbReference>
<keyword evidence="5" id="KW-0378">Hydrolase</keyword>
<evidence type="ECO:0000256" key="6">
    <source>
        <dbReference type="ARBA" id="ARBA00022833"/>
    </source>
</evidence>
<evidence type="ECO:0000256" key="5">
    <source>
        <dbReference type="ARBA" id="ARBA00022801"/>
    </source>
</evidence>
<dbReference type="GO" id="GO:0043171">
    <property type="term" value="P:peptide catabolic process"/>
    <property type="evidence" value="ECO:0007669"/>
    <property type="project" value="TreeGrafter"/>
</dbReference>
<proteinExistence type="inferred from homology"/>
<dbReference type="SUPFAM" id="SSF55486">
    <property type="entry name" value="Metalloproteases ('zincins'), catalytic domain"/>
    <property type="match status" value="1"/>
</dbReference>
<feature type="region of interest" description="Disordered" evidence="11">
    <location>
        <begin position="456"/>
        <end position="475"/>
    </location>
</feature>
<feature type="binding site" evidence="9">
    <location>
        <position position="191"/>
    </location>
    <ligand>
        <name>Zn(2+)</name>
        <dbReference type="ChEBI" id="CHEBI:29105"/>
        <note>catalytic</note>
    </ligand>
</feature>
<dbReference type="GO" id="GO:0005737">
    <property type="term" value="C:cytoplasm"/>
    <property type="evidence" value="ECO:0007669"/>
    <property type="project" value="TreeGrafter"/>
</dbReference>
<evidence type="ECO:0000256" key="10">
    <source>
        <dbReference type="PIRSR" id="PIRSR634016-4"/>
    </source>
</evidence>
<keyword evidence="3" id="KW-0645">Protease</keyword>
<dbReference type="InterPro" id="IPR001930">
    <property type="entry name" value="Peptidase_M1"/>
</dbReference>
<feature type="site" description="Transition state stabilizer" evidence="10">
    <location>
        <position position="274"/>
    </location>
</feature>
<evidence type="ECO:0000259" key="12">
    <source>
        <dbReference type="Pfam" id="PF01433"/>
    </source>
</evidence>
<sequence>SYTSVVTGHHAQSLYTRLKIIFDDPTYARQAFPCLDEPDRKAKFEISLVVLDHLVALSNMVTPTNSRNYVKITFDQSPVMSTYLVAMVIGHFDHSSVEDANGVKIRVFTPVGKAHYGYHALRMAKSALPFYADLFGTKFPLPKLDLIAIPDFSMGAMENWGLITYRETSLLIDAAKSSLQSKRNVARTVSHELAHMWFGNLVTMEWWTHLWLNEGFATFIEYLAVDHCFPEYDIWVSSIILPVMCDFCTSLKLSLWVPVNSPSEVEEIFDAVSYEKGASIIRMLRDYIGPENFKSGLQLYISRHMYSNTVTEDLWQALSEVCNRPIADIMSSWTKRTGFPVLSVRPATNCTGSHYHLAIEQLRFLADGTHGGECQFLLIGLMNVSWPLLPLLLTSHLNGEIAPLGQFGVWEGGGRGVGRFFGPPDRAACTVAVQIPARALKWTLRHNGKYMFPNQIREHRSDSDRQPGNSRDVNTSVATTVHTLVNNCERGRTARYAEWRQQIRTIRTRAMTAIIPTSKH</sequence>
<dbReference type="Gene3D" id="2.60.40.1730">
    <property type="entry name" value="tricorn interacting facor f3 domain"/>
    <property type="match status" value="1"/>
</dbReference>
<dbReference type="InterPro" id="IPR014782">
    <property type="entry name" value="Peptidase_M1_dom"/>
</dbReference>
<reference evidence="16" key="1">
    <citation type="submission" date="2016-06" db="UniProtKB">
        <authorList>
            <consortium name="WormBaseParasite"/>
        </authorList>
    </citation>
    <scope>IDENTIFICATION</scope>
</reference>
<accession>A0A183TCJ1</accession>
<name>A0A183TCJ1_SCHSO</name>
<dbReference type="PANTHER" id="PTHR11533">
    <property type="entry name" value="PROTEASE M1 ZINC METALLOPROTEASE"/>
    <property type="match status" value="1"/>
</dbReference>
<dbReference type="InterPro" id="IPR034016">
    <property type="entry name" value="M1_APN-typ"/>
</dbReference>
<feature type="compositionally biased region" description="Polar residues" evidence="11">
    <location>
        <begin position="466"/>
        <end position="475"/>
    </location>
</feature>
<dbReference type="InterPro" id="IPR045357">
    <property type="entry name" value="Aminopeptidase_N-like_N"/>
</dbReference>
<evidence type="ECO:0000313" key="16">
    <source>
        <dbReference type="WBParaSite" id="SSLN_0001472701-mRNA-1"/>
    </source>
</evidence>
<feature type="binding site" evidence="9">
    <location>
        <position position="195"/>
    </location>
    <ligand>
        <name>Zn(2+)</name>
        <dbReference type="ChEBI" id="CHEBI:29105"/>
        <note>catalytic</note>
    </ligand>
</feature>
<dbReference type="InterPro" id="IPR027268">
    <property type="entry name" value="Peptidase_M4/M1_CTD_sf"/>
</dbReference>
<comment type="similarity">
    <text evidence="1">Belongs to the peptidase M1 family.</text>
</comment>
<gene>
    <name evidence="14" type="ORF">SSLN_LOCUS14189</name>
</gene>
<keyword evidence="15" id="KW-1185">Reference proteome</keyword>
<dbReference type="GO" id="GO:0005615">
    <property type="term" value="C:extracellular space"/>
    <property type="evidence" value="ECO:0007669"/>
    <property type="project" value="TreeGrafter"/>
</dbReference>
<dbReference type="AlphaFoldDB" id="A0A183TCJ1"/>
<dbReference type="Pfam" id="PF17900">
    <property type="entry name" value="Peptidase_M1_N"/>
    <property type="match status" value="1"/>
</dbReference>
<feature type="binding site" evidence="9">
    <location>
        <position position="214"/>
    </location>
    <ligand>
        <name>Zn(2+)</name>
        <dbReference type="ChEBI" id="CHEBI:29105"/>
        <note>catalytic</note>
    </ligand>
</feature>
<protein>
    <submittedName>
        <fullName evidence="16">Peptidase_M1 domain-containing protein</fullName>
    </submittedName>
</protein>
<dbReference type="InterPro" id="IPR042097">
    <property type="entry name" value="Aminopeptidase_N-like_N_sf"/>
</dbReference>
<evidence type="ECO:0000256" key="9">
    <source>
        <dbReference type="PIRSR" id="PIRSR634016-3"/>
    </source>
</evidence>
<dbReference type="PANTHER" id="PTHR11533:SF174">
    <property type="entry name" value="PUROMYCIN-SENSITIVE AMINOPEPTIDASE-RELATED"/>
    <property type="match status" value="1"/>
</dbReference>
<reference evidence="14 15" key="2">
    <citation type="submission" date="2018-11" db="EMBL/GenBank/DDBJ databases">
        <authorList>
            <consortium name="Pathogen Informatics"/>
        </authorList>
    </citation>
    <scope>NUCLEOTIDE SEQUENCE [LARGE SCALE GENOMIC DNA]</scope>
    <source>
        <strain evidence="14 15">NST_G2</strain>
    </source>
</reference>
<dbReference type="OrthoDB" id="275509at2759"/>
<dbReference type="STRING" id="70667.A0A183TCJ1"/>
<dbReference type="PRINTS" id="PR00756">
    <property type="entry name" value="ALADIPTASE"/>
</dbReference>
<dbReference type="WBParaSite" id="SSLN_0001472701-mRNA-1">
    <property type="protein sequence ID" value="SSLN_0001472701-mRNA-1"/>
    <property type="gene ID" value="SSLN_0001472701"/>
</dbReference>
<feature type="domain" description="Aminopeptidase N-like N-terminal" evidence="13">
    <location>
        <begin position="25"/>
        <end position="84"/>
    </location>
</feature>
<evidence type="ECO:0000259" key="13">
    <source>
        <dbReference type="Pfam" id="PF17900"/>
    </source>
</evidence>
<dbReference type="GO" id="GO:0042277">
    <property type="term" value="F:peptide binding"/>
    <property type="evidence" value="ECO:0007669"/>
    <property type="project" value="TreeGrafter"/>
</dbReference>
<dbReference type="EMBL" id="UYSU01038725">
    <property type="protein sequence ID" value="VDM00575.1"/>
    <property type="molecule type" value="Genomic_DNA"/>
</dbReference>
<dbReference type="GO" id="GO:0006508">
    <property type="term" value="P:proteolysis"/>
    <property type="evidence" value="ECO:0007669"/>
    <property type="project" value="UniProtKB-KW"/>
</dbReference>
<dbReference type="Gene3D" id="1.10.390.10">
    <property type="entry name" value="Neutral Protease Domain 2"/>
    <property type="match status" value="1"/>
</dbReference>
<organism evidence="16">
    <name type="scientific">Schistocephalus solidus</name>
    <name type="common">Tapeworm</name>
    <dbReference type="NCBI Taxonomy" id="70667"/>
    <lineage>
        <taxon>Eukaryota</taxon>
        <taxon>Metazoa</taxon>
        <taxon>Spiralia</taxon>
        <taxon>Lophotrochozoa</taxon>
        <taxon>Platyhelminthes</taxon>
        <taxon>Cestoda</taxon>
        <taxon>Eucestoda</taxon>
        <taxon>Diphyllobothriidea</taxon>
        <taxon>Diphyllobothriidae</taxon>
        <taxon>Schistocephalus</taxon>
    </lineage>
</organism>
<dbReference type="InterPro" id="IPR050344">
    <property type="entry name" value="Peptidase_M1_aminopeptidases"/>
</dbReference>
<evidence type="ECO:0000256" key="7">
    <source>
        <dbReference type="ARBA" id="ARBA00023049"/>
    </source>
</evidence>
<dbReference type="FunFam" id="1.10.390.10:FF:000001">
    <property type="entry name" value="Aminopeptidase"/>
    <property type="match status" value="1"/>
</dbReference>